<dbReference type="PANTHER" id="PTHR31945">
    <property type="entry name" value="TRANSCRIPTION FACTOR SCREAM2-RELATED"/>
    <property type="match status" value="1"/>
</dbReference>
<dbReference type="InterPro" id="IPR054502">
    <property type="entry name" value="bHLH-TF_ACT-like_plant"/>
</dbReference>
<feature type="region of interest" description="Disordered" evidence="5">
    <location>
        <begin position="342"/>
        <end position="434"/>
    </location>
</feature>
<evidence type="ECO:0000256" key="6">
    <source>
        <dbReference type="SAM" id="Phobius"/>
    </source>
</evidence>
<keyword evidence="2" id="KW-0805">Transcription regulation</keyword>
<dbReference type="CDD" id="cd04873">
    <property type="entry name" value="ACT_UUR-ACR-like"/>
    <property type="match status" value="1"/>
</dbReference>
<comment type="caution">
    <text evidence="9">The sequence shown here is derived from an EMBL/GenBank/DDBJ whole genome shotgun (WGS) entry which is preliminary data.</text>
</comment>
<dbReference type="Pfam" id="PF00010">
    <property type="entry name" value="HLH"/>
    <property type="match status" value="1"/>
</dbReference>
<dbReference type="PROSITE" id="PS51671">
    <property type="entry name" value="ACT"/>
    <property type="match status" value="1"/>
</dbReference>
<evidence type="ECO:0000259" key="7">
    <source>
        <dbReference type="PROSITE" id="PS50888"/>
    </source>
</evidence>
<dbReference type="InterPro" id="IPR025610">
    <property type="entry name" value="MYC/MYB_N"/>
</dbReference>
<evidence type="ECO:0000259" key="8">
    <source>
        <dbReference type="PROSITE" id="PS51671"/>
    </source>
</evidence>
<evidence type="ECO:0000256" key="3">
    <source>
        <dbReference type="ARBA" id="ARBA00023163"/>
    </source>
</evidence>
<keyword evidence="6" id="KW-1133">Transmembrane helix</keyword>
<keyword evidence="3" id="KW-0804">Transcription</keyword>
<feature type="compositionally biased region" description="Basic and acidic residues" evidence="5">
    <location>
        <begin position="343"/>
        <end position="360"/>
    </location>
</feature>
<evidence type="ECO:0000256" key="4">
    <source>
        <dbReference type="ARBA" id="ARBA00023242"/>
    </source>
</evidence>
<sequence length="662" mass="75456">MKNCSKVVKVLYAILDHAICSCHHHQLINIFEFTFLSSFLVSSSLTEHNAKQLFYCKNLSHSPSSVHLPYFCFFFFFCFSSVSSSILLLLLLLVKGSNHSHFAFVSSKRKFHYHHPGDMNIMMQNLVERLRLLVGLNGWDYCIYWKLSEDQRFLEWLGCCCAGTEANQNPGEEHLFPVSSCRDTTYPHPRTKSCDLLSQLSTSIPIDNSGLHAQTLLTNQPNWVNYSNSLDPSSILEETIGTQVLISVPGGLVELFVTKQVAEDDQVIDFVTSQCIEAVNHPLSFNIDVNSMQSNPLLGDEKEGNNQFEPSEHVISMDHQRIGLCSSPLDLMQQFNYNQQNRMKSDGFSEGSFLHEKQTNPEEEEQDTYQKSLMGTDPQAKEKQEEEKELLKHAVGRSDSMSDCSDQNEEEEDGKYRRRNGKGNQSKNLVAERKRRKKLNDRLYNLRSLVPRISKLDRASILGDAIEFVKDLQKQVKELQDELEENADTESNCINGNNNNNNQYVGDAEQGKAQTVGTSENGYVYVSKQKQEDVIDKQTQQMEPQVEVALIDGNEYFVKVFCEHRPGGFVKLMEAFNTIGMDVVHATVTSHKGLVSNVFKVEKKDTETVEAEDLRDSLLELTRNRYRGWTHEMTPTSENVLAKDQIQLHNHHIGAYSHQFHT</sequence>
<proteinExistence type="predicted"/>
<dbReference type="GO" id="GO:0046983">
    <property type="term" value="F:protein dimerization activity"/>
    <property type="evidence" value="ECO:0007669"/>
    <property type="project" value="InterPro"/>
</dbReference>
<dbReference type="SUPFAM" id="SSF47459">
    <property type="entry name" value="HLH, helix-loop-helix DNA-binding domain"/>
    <property type="match status" value="1"/>
</dbReference>
<evidence type="ECO:0000256" key="2">
    <source>
        <dbReference type="ARBA" id="ARBA00023015"/>
    </source>
</evidence>
<keyword evidence="4" id="KW-0539">Nucleus</keyword>
<keyword evidence="6" id="KW-0812">Transmembrane</keyword>
<reference evidence="9 10" key="1">
    <citation type="submission" date="2024-01" db="EMBL/GenBank/DDBJ databases">
        <title>The genomes of 5 underutilized Papilionoideae crops provide insights into root nodulation and disease resistanc.</title>
        <authorList>
            <person name="Jiang F."/>
        </authorList>
    </citation>
    <scope>NUCLEOTIDE SEQUENCE [LARGE SCALE GENOMIC DNA]</scope>
    <source>
        <strain evidence="9">DUOXIRENSHENG_FW03</strain>
        <tissue evidence="9">Leaves</tissue>
    </source>
</reference>
<organism evidence="9 10">
    <name type="scientific">Psophocarpus tetragonolobus</name>
    <name type="common">Winged bean</name>
    <name type="synonym">Dolichos tetragonolobus</name>
    <dbReference type="NCBI Taxonomy" id="3891"/>
    <lineage>
        <taxon>Eukaryota</taxon>
        <taxon>Viridiplantae</taxon>
        <taxon>Streptophyta</taxon>
        <taxon>Embryophyta</taxon>
        <taxon>Tracheophyta</taxon>
        <taxon>Spermatophyta</taxon>
        <taxon>Magnoliopsida</taxon>
        <taxon>eudicotyledons</taxon>
        <taxon>Gunneridae</taxon>
        <taxon>Pentapetalae</taxon>
        <taxon>rosids</taxon>
        <taxon>fabids</taxon>
        <taxon>Fabales</taxon>
        <taxon>Fabaceae</taxon>
        <taxon>Papilionoideae</taxon>
        <taxon>50 kb inversion clade</taxon>
        <taxon>NPAAA clade</taxon>
        <taxon>indigoferoid/millettioid clade</taxon>
        <taxon>Phaseoleae</taxon>
        <taxon>Psophocarpus</taxon>
    </lineage>
</organism>
<feature type="domain" description="ACT" evidence="8">
    <location>
        <begin position="557"/>
        <end position="629"/>
    </location>
</feature>
<keyword evidence="10" id="KW-1185">Reference proteome</keyword>
<dbReference type="PANTHER" id="PTHR31945:SF11">
    <property type="entry name" value="TRANSCRIPTION FACTOR ABORTED MICROSPORES"/>
    <property type="match status" value="1"/>
</dbReference>
<name>A0AAN9XG15_PSOTE</name>
<dbReference type="InterPro" id="IPR036638">
    <property type="entry name" value="HLH_DNA-bd_sf"/>
</dbReference>
<dbReference type="Gene3D" id="4.10.280.10">
    <property type="entry name" value="Helix-loop-helix DNA-binding domain"/>
    <property type="match status" value="1"/>
</dbReference>
<dbReference type="InterPro" id="IPR011598">
    <property type="entry name" value="bHLH_dom"/>
</dbReference>
<feature type="transmembrane region" description="Helical" evidence="6">
    <location>
        <begin position="68"/>
        <end position="94"/>
    </location>
</feature>
<keyword evidence="6" id="KW-0472">Membrane</keyword>
<dbReference type="InterPro" id="IPR002912">
    <property type="entry name" value="ACT_dom"/>
</dbReference>
<dbReference type="AlphaFoldDB" id="A0AAN9XG15"/>
<dbReference type="PROSITE" id="PS50888">
    <property type="entry name" value="BHLH"/>
    <property type="match status" value="1"/>
</dbReference>
<evidence type="ECO:0000256" key="5">
    <source>
        <dbReference type="SAM" id="MobiDB-lite"/>
    </source>
</evidence>
<feature type="region of interest" description="Disordered" evidence="5">
    <location>
        <begin position="483"/>
        <end position="505"/>
    </location>
</feature>
<dbReference type="InterPro" id="IPR051358">
    <property type="entry name" value="TF_AMS/ICE1/BHLH6-like"/>
</dbReference>
<dbReference type="SMART" id="SM00353">
    <property type="entry name" value="HLH"/>
    <property type="match status" value="1"/>
</dbReference>
<feature type="domain" description="BHLH" evidence="7">
    <location>
        <begin position="423"/>
        <end position="472"/>
    </location>
</feature>
<dbReference type="GO" id="GO:0043565">
    <property type="term" value="F:sequence-specific DNA binding"/>
    <property type="evidence" value="ECO:0007669"/>
    <property type="project" value="TreeGrafter"/>
</dbReference>
<dbReference type="CDD" id="cd11443">
    <property type="entry name" value="bHLH_AtAMS_like"/>
    <property type="match status" value="1"/>
</dbReference>
<feature type="compositionally biased region" description="Low complexity" evidence="5">
    <location>
        <begin position="492"/>
        <end position="502"/>
    </location>
</feature>
<accession>A0AAN9XG15</accession>
<dbReference type="Proteomes" id="UP001386955">
    <property type="component" value="Unassembled WGS sequence"/>
</dbReference>
<comment type="subcellular location">
    <subcellularLocation>
        <location evidence="1">Nucleus</location>
    </subcellularLocation>
</comment>
<dbReference type="Pfam" id="PF14215">
    <property type="entry name" value="bHLH-MYC_N"/>
    <property type="match status" value="1"/>
</dbReference>
<dbReference type="EMBL" id="JAYMYS010000005">
    <property type="protein sequence ID" value="KAK7390816.1"/>
    <property type="molecule type" value="Genomic_DNA"/>
</dbReference>
<feature type="compositionally biased region" description="Basic and acidic residues" evidence="5">
    <location>
        <begin position="379"/>
        <end position="392"/>
    </location>
</feature>
<dbReference type="GO" id="GO:0005634">
    <property type="term" value="C:nucleus"/>
    <property type="evidence" value="ECO:0007669"/>
    <property type="project" value="UniProtKB-SubCell"/>
</dbReference>
<evidence type="ECO:0000313" key="10">
    <source>
        <dbReference type="Proteomes" id="UP001386955"/>
    </source>
</evidence>
<evidence type="ECO:0000256" key="1">
    <source>
        <dbReference type="ARBA" id="ARBA00004123"/>
    </source>
</evidence>
<protein>
    <submittedName>
        <fullName evidence="9">Uncharacterized protein</fullName>
    </submittedName>
</protein>
<gene>
    <name evidence="9" type="ORF">VNO78_18911</name>
</gene>
<dbReference type="GO" id="GO:0003700">
    <property type="term" value="F:DNA-binding transcription factor activity"/>
    <property type="evidence" value="ECO:0007669"/>
    <property type="project" value="TreeGrafter"/>
</dbReference>
<dbReference type="Pfam" id="PF22754">
    <property type="entry name" value="bHLH-TF_ACT-like_plant"/>
    <property type="match status" value="1"/>
</dbReference>
<evidence type="ECO:0000313" key="9">
    <source>
        <dbReference type="EMBL" id="KAK7390816.1"/>
    </source>
</evidence>